<dbReference type="eggNOG" id="COG5520">
    <property type="taxonomic scope" value="Bacteria"/>
</dbReference>
<evidence type="ECO:0000313" key="8">
    <source>
        <dbReference type="Proteomes" id="UP000000657"/>
    </source>
</evidence>
<dbReference type="AlphaFoldDB" id="Q0RSJ4"/>
<dbReference type="EMBL" id="CT573213">
    <property type="protein sequence ID" value="CAJ59468.1"/>
    <property type="molecule type" value="Genomic_DNA"/>
</dbReference>
<dbReference type="GO" id="GO:0006680">
    <property type="term" value="P:glucosylceramide catabolic process"/>
    <property type="evidence" value="ECO:0007669"/>
    <property type="project" value="TreeGrafter"/>
</dbReference>
<sequence length="417" mass="44075">MRLAVDPAARGQRIDGFGAALTESSARLLWGLPPDQRAAVLRSLFDPVAGAGLSVVRVPMGASDFATGQYTYDDVAAGTADPRLARFSVARDDRVVVPVLREILAVDSRVRIVASPWSAPAWMKSSSRLGGGSLRPRWYRAWAEYFVRFVRAYAARGITVSAVTVQNEPGHGDPSYPTMTMSAAEQARFVATALGPAFAAAGLTTDIVGYDHNWDTPAVPTQVLGDAAAGRYLSGIGWHCYRGDPSAQSQVHADFPGKATWLTECSAGDWHGRPADGFGWLADVVVDALRNWASTALLWNLALDPAGGPHLGGCGGCRGVVTIAPRAGTDLREVDRSPEFDLLGLAARAAPRGAVRIGARASSGAVGAVAFSLPDGHRSVLAHNRTDDEAVLTVDDGGGAFTVRLAPHALAAFRWRR</sequence>
<keyword evidence="8" id="KW-1185">Reference proteome</keyword>
<dbReference type="GO" id="GO:0016020">
    <property type="term" value="C:membrane"/>
    <property type="evidence" value="ECO:0007669"/>
    <property type="project" value="GOC"/>
</dbReference>
<dbReference type="InterPro" id="IPR001139">
    <property type="entry name" value="Glyco_hydro_30"/>
</dbReference>
<evidence type="ECO:0000256" key="4">
    <source>
        <dbReference type="RuleBase" id="RU361188"/>
    </source>
</evidence>
<dbReference type="EC" id="3.2.1.-" evidence="7"/>
<dbReference type="Pfam" id="PF17189">
    <property type="entry name" value="Glyco_hydro_30C"/>
    <property type="match status" value="1"/>
</dbReference>
<dbReference type="Pfam" id="PF02055">
    <property type="entry name" value="Glyco_hydro_30"/>
    <property type="match status" value="1"/>
</dbReference>
<dbReference type="CAZy" id="GH30">
    <property type="family name" value="Glycoside Hydrolase Family 30"/>
</dbReference>
<gene>
    <name evidence="7" type="ordered locus">FRAAL0799</name>
</gene>
<feature type="domain" description="Glycosyl hydrolase family 30 TIM-barrel" evidence="5">
    <location>
        <begin position="14"/>
        <end position="310"/>
    </location>
</feature>
<keyword evidence="3 4" id="KW-0378">Hydrolase</keyword>
<dbReference type="InterPro" id="IPR033452">
    <property type="entry name" value="GH30_C"/>
</dbReference>
<dbReference type="KEGG" id="fal:FRAAL0799"/>
<feature type="domain" description="Glycosyl hydrolase family 30 beta sandwich" evidence="6">
    <location>
        <begin position="353"/>
        <end position="411"/>
    </location>
</feature>
<dbReference type="Gene3D" id="3.20.20.80">
    <property type="entry name" value="Glycosidases"/>
    <property type="match status" value="1"/>
</dbReference>
<keyword evidence="4 7" id="KW-0326">Glycosidase</keyword>
<protein>
    <submittedName>
        <fullName evidence="7">Glycosyl hydrolase</fullName>
        <ecNumber evidence="7">3.2.1.-</ecNumber>
    </submittedName>
</protein>
<dbReference type="PANTHER" id="PTHR11069">
    <property type="entry name" value="GLUCOSYLCERAMIDASE"/>
    <property type="match status" value="1"/>
</dbReference>
<evidence type="ECO:0000313" key="7">
    <source>
        <dbReference type="EMBL" id="CAJ59468.1"/>
    </source>
</evidence>
<dbReference type="HOGENOM" id="CLU_014379_3_1_11"/>
<dbReference type="InterPro" id="IPR017853">
    <property type="entry name" value="GH"/>
</dbReference>
<evidence type="ECO:0000259" key="6">
    <source>
        <dbReference type="Pfam" id="PF17189"/>
    </source>
</evidence>
<organism evidence="7 8">
    <name type="scientific">Frankia alni (strain DSM 45986 / CECT 9034 / ACN14a)</name>
    <dbReference type="NCBI Taxonomy" id="326424"/>
    <lineage>
        <taxon>Bacteria</taxon>
        <taxon>Bacillati</taxon>
        <taxon>Actinomycetota</taxon>
        <taxon>Actinomycetes</taxon>
        <taxon>Frankiales</taxon>
        <taxon>Frankiaceae</taxon>
        <taxon>Frankia</taxon>
    </lineage>
</organism>
<evidence type="ECO:0000259" key="5">
    <source>
        <dbReference type="Pfam" id="PF02055"/>
    </source>
</evidence>
<dbReference type="SUPFAM" id="SSF51445">
    <property type="entry name" value="(Trans)glycosidases"/>
    <property type="match status" value="1"/>
</dbReference>
<dbReference type="PANTHER" id="PTHR11069:SF23">
    <property type="entry name" value="LYSOSOMAL ACID GLUCOSYLCERAMIDASE"/>
    <property type="match status" value="1"/>
</dbReference>
<proteinExistence type="inferred from homology"/>
<dbReference type="GO" id="GO:0004348">
    <property type="term" value="F:glucosylceramidase activity"/>
    <property type="evidence" value="ECO:0007669"/>
    <property type="project" value="InterPro"/>
</dbReference>
<dbReference type="InterPro" id="IPR013780">
    <property type="entry name" value="Glyco_hydro_b"/>
</dbReference>
<accession>Q0RSJ4</accession>
<reference evidence="7 8" key="1">
    <citation type="journal article" date="2007" name="Genome Res.">
        <title>Genome characteristics of facultatively symbiotic Frankia sp. strains reflect host range and host plant biogeography.</title>
        <authorList>
            <person name="Normand P."/>
            <person name="Lapierre P."/>
            <person name="Tisa L.S."/>
            <person name="Gogarten J.P."/>
            <person name="Alloisio N."/>
            <person name="Bagnarol E."/>
            <person name="Bassi C.A."/>
            <person name="Berry A.M."/>
            <person name="Bickhart D.M."/>
            <person name="Choisne N."/>
            <person name="Couloux A."/>
            <person name="Cournoyer B."/>
            <person name="Cruveiller S."/>
            <person name="Daubin V."/>
            <person name="Demange N."/>
            <person name="Francino M.P."/>
            <person name="Goltsman E."/>
            <person name="Huang Y."/>
            <person name="Kopp O.R."/>
            <person name="Labarre L."/>
            <person name="Lapidus A."/>
            <person name="Lavire C."/>
            <person name="Marechal J."/>
            <person name="Martinez M."/>
            <person name="Mastronunzio J.E."/>
            <person name="Mullin B.C."/>
            <person name="Niemann J."/>
            <person name="Pujic P."/>
            <person name="Rawnsley T."/>
            <person name="Rouy Z."/>
            <person name="Schenowitz C."/>
            <person name="Sellstedt A."/>
            <person name="Tavares F."/>
            <person name="Tomkins J.P."/>
            <person name="Vallenet D."/>
            <person name="Valverde C."/>
            <person name="Wall L.G."/>
            <person name="Wang Y."/>
            <person name="Medigue C."/>
            <person name="Benson D.R."/>
        </authorList>
    </citation>
    <scope>NUCLEOTIDE SEQUENCE [LARGE SCALE GENOMIC DNA]</scope>
    <source>
        <strain evidence="8">DSM 45986 / CECT 9034 / ACN14a</strain>
    </source>
</reference>
<evidence type="ECO:0000256" key="3">
    <source>
        <dbReference type="ARBA" id="ARBA00022801"/>
    </source>
</evidence>
<evidence type="ECO:0000256" key="1">
    <source>
        <dbReference type="ARBA" id="ARBA00005382"/>
    </source>
</evidence>
<dbReference type="InterPro" id="IPR033453">
    <property type="entry name" value="Glyco_hydro_30_TIM-barrel"/>
</dbReference>
<dbReference type="Gene3D" id="2.60.40.1180">
    <property type="entry name" value="Golgi alpha-mannosidase II"/>
    <property type="match status" value="1"/>
</dbReference>
<dbReference type="Proteomes" id="UP000000657">
    <property type="component" value="Chromosome"/>
</dbReference>
<evidence type="ECO:0000256" key="2">
    <source>
        <dbReference type="ARBA" id="ARBA00022729"/>
    </source>
</evidence>
<dbReference type="STRING" id="326424.FRAAL0799"/>
<keyword evidence="2" id="KW-0732">Signal</keyword>
<comment type="similarity">
    <text evidence="1 4">Belongs to the glycosyl hydrolase 30 family.</text>
</comment>
<name>Q0RSJ4_FRAAA</name>
<dbReference type="PRINTS" id="PR00843">
    <property type="entry name" value="GLHYDRLASE30"/>
</dbReference>